<protein>
    <submittedName>
        <fullName evidence="7">Uncharacterized protein</fullName>
    </submittedName>
</protein>
<keyword evidence="2 6" id="KW-0732">Signal</keyword>
<dbReference type="AlphaFoldDB" id="A0A834IVX7"/>
<dbReference type="SMART" id="SM00369">
    <property type="entry name" value="LRR_TYP"/>
    <property type="match status" value="7"/>
</dbReference>
<dbReference type="InterPro" id="IPR032675">
    <property type="entry name" value="LRR_dom_sf"/>
</dbReference>
<keyword evidence="1" id="KW-0433">Leucine-rich repeat</keyword>
<dbReference type="PANTHER" id="PTHR24373">
    <property type="entry name" value="SLIT RELATED LEUCINE-RICH REPEAT NEURONAL PROTEIN"/>
    <property type="match status" value="1"/>
</dbReference>
<dbReference type="OrthoDB" id="676979at2759"/>
<feature type="region of interest" description="Disordered" evidence="4">
    <location>
        <begin position="430"/>
        <end position="452"/>
    </location>
</feature>
<evidence type="ECO:0000256" key="6">
    <source>
        <dbReference type="SAM" id="SignalP"/>
    </source>
</evidence>
<keyword evidence="5" id="KW-1133">Transmembrane helix</keyword>
<evidence type="ECO:0000256" key="4">
    <source>
        <dbReference type="SAM" id="MobiDB-lite"/>
    </source>
</evidence>
<dbReference type="InterPro" id="IPR026906">
    <property type="entry name" value="LRR_5"/>
</dbReference>
<keyword evidence="5" id="KW-0812">Transmembrane</keyword>
<dbReference type="Pfam" id="PF13306">
    <property type="entry name" value="LRR_5"/>
    <property type="match status" value="1"/>
</dbReference>
<dbReference type="EMBL" id="JAACXV010000036">
    <property type="protein sequence ID" value="KAF7286132.1"/>
    <property type="molecule type" value="Genomic_DNA"/>
</dbReference>
<evidence type="ECO:0000256" key="2">
    <source>
        <dbReference type="ARBA" id="ARBA00022729"/>
    </source>
</evidence>
<evidence type="ECO:0000256" key="3">
    <source>
        <dbReference type="ARBA" id="ARBA00022737"/>
    </source>
</evidence>
<evidence type="ECO:0000256" key="1">
    <source>
        <dbReference type="ARBA" id="ARBA00022614"/>
    </source>
</evidence>
<dbReference type="InterPro" id="IPR050328">
    <property type="entry name" value="Dev_Immune_Receptor"/>
</dbReference>
<evidence type="ECO:0000313" key="8">
    <source>
        <dbReference type="Proteomes" id="UP000625711"/>
    </source>
</evidence>
<dbReference type="PRINTS" id="PR00019">
    <property type="entry name" value="LEURICHRPT"/>
</dbReference>
<dbReference type="PROSITE" id="PS51450">
    <property type="entry name" value="LRR"/>
    <property type="match status" value="1"/>
</dbReference>
<name>A0A834IVX7_RHYFE</name>
<dbReference type="InterPro" id="IPR003591">
    <property type="entry name" value="Leu-rich_rpt_typical-subtyp"/>
</dbReference>
<reference evidence="7" key="1">
    <citation type="submission" date="2020-08" db="EMBL/GenBank/DDBJ databases">
        <title>Genome sequencing and assembly of the red palm weevil Rhynchophorus ferrugineus.</title>
        <authorList>
            <person name="Dias G.B."/>
            <person name="Bergman C.M."/>
            <person name="Manee M."/>
        </authorList>
    </citation>
    <scope>NUCLEOTIDE SEQUENCE</scope>
    <source>
        <strain evidence="7">AA-2017</strain>
        <tissue evidence="7">Whole larva</tissue>
    </source>
</reference>
<organism evidence="7 8">
    <name type="scientific">Rhynchophorus ferrugineus</name>
    <name type="common">Red palm weevil</name>
    <name type="synonym">Curculio ferrugineus</name>
    <dbReference type="NCBI Taxonomy" id="354439"/>
    <lineage>
        <taxon>Eukaryota</taxon>
        <taxon>Metazoa</taxon>
        <taxon>Ecdysozoa</taxon>
        <taxon>Arthropoda</taxon>
        <taxon>Hexapoda</taxon>
        <taxon>Insecta</taxon>
        <taxon>Pterygota</taxon>
        <taxon>Neoptera</taxon>
        <taxon>Endopterygota</taxon>
        <taxon>Coleoptera</taxon>
        <taxon>Polyphaga</taxon>
        <taxon>Cucujiformia</taxon>
        <taxon>Curculionidae</taxon>
        <taxon>Dryophthorinae</taxon>
        <taxon>Rhynchophorus</taxon>
    </lineage>
</organism>
<feature type="signal peptide" evidence="6">
    <location>
        <begin position="1"/>
        <end position="25"/>
    </location>
</feature>
<dbReference type="Proteomes" id="UP000625711">
    <property type="component" value="Unassembled WGS sequence"/>
</dbReference>
<gene>
    <name evidence="7" type="ORF">GWI33_007382</name>
</gene>
<evidence type="ECO:0000256" key="5">
    <source>
        <dbReference type="SAM" id="Phobius"/>
    </source>
</evidence>
<accession>A0A834IVX7</accession>
<dbReference type="GO" id="GO:0031012">
    <property type="term" value="C:extracellular matrix"/>
    <property type="evidence" value="ECO:0007669"/>
    <property type="project" value="TreeGrafter"/>
</dbReference>
<feature type="transmembrane region" description="Helical" evidence="5">
    <location>
        <begin position="393"/>
        <end position="415"/>
    </location>
</feature>
<keyword evidence="5" id="KW-0472">Membrane</keyword>
<dbReference type="Gene3D" id="3.80.10.10">
    <property type="entry name" value="Ribonuclease Inhibitor"/>
    <property type="match status" value="1"/>
</dbReference>
<keyword evidence="3" id="KW-0677">Repeat</keyword>
<dbReference type="SUPFAM" id="SSF52058">
    <property type="entry name" value="L domain-like"/>
    <property type="match status" value="1"/>
</dbReference>
<proteinExistence type="predicted"/>
<keyword evidence="8" id="KW-1185">Reference proteome</keyword>
<dbReference type="GO" id="GO:0005615">
    <property type="term" value="C:extracellular space"/>
    <property type="evidence" value="ECO:0007669"/>
    <property type="project" value="TreeGrafter"/>
</dbReference>
<sequence>MSLLSFLVTLVPFLCLSNIFGPSAALECIRDDCIRTRSRMFPTWIEYKENTRSFFPIDESYEGNVVSFRYFGLTQISEQTLVTNHSEHIIALNISGSEIASIEERAFTSLSCLDTLDLSQNHLSYFQNDTFIGLKRLTVLNISYNDLEFIVENNFLYMENLEVLDISHNRIEVVGVETFSDLVQLKTLLLNDNRIRKLIHYKVFNNLFALRTLNLESNWLAIVASYMFSELHSLESLNLANNGLQKFVFQGFGNKELAHVTNLNLSSNGLTELDARDVKNIFSNDRLVLDINANHFYCPTMDLILSNLESRGITLAPGRSNETENKVRNYTCAPTKSTQNDTYELDEELTKKQYEDEDEDLDKFFGTTSTMSALDALIPEYLDEMTYNHHVEVVLIVLACILLLSGILITVDYVLNYDYLRRALCCTRQPVSPDDSPGHEAPIGHIQLESNA</sequence>
<comment type="caution">
    <text evidence="7">The sequence shown here is derived from an EMBL/GenBank/DDBJ whole genome shotgun (WGS) entry which is preliminary data.</text>
</comment>
<dbReference type="InterPro" id="IPR001611">
    <property type="entry name" value="Leu-rich_rpt"/>
</dbReference>
<dbReference type="Pfam" id="PF13855">
    <property type="entry name" value="LRR_8"/>
    <property type="match status" value="1"/>
</dbReference>
<evidence type="ECO:0000313" key="7">
    <source>
        <dbReference type="EMBL" id="KAF7286132.1"/>
    </source>
</evidence>
<feature type="chain" id="PRO_5033035181" evidence="6">
    <location>
        <begin position="26"/>
        <end position="452"/>
    </location>
</feature>
<dbReference type="PANTHER" id="PTHR24373:SF370">
    <property type="entry name" value="FISH-LIPS, ISOFORM E"/>
    <property type="match status" value="1"/>
</dbReference>
<dbReference type="SMART" id="SM00365">
    <property type="entry name" value="LRR_SD22"/>
    <property type="match status" value="3"/>
</dbReference>